<organism evidence="5 6">
    <name type="scientific">Brenthis ino</name>
    <name type="common">lesser marbled fritillary</name>
    <dbReference type="NCBI Taxonomy" id="405034"/>
    <lineage>
        <taxon>Eukaryota</taxon>
        <taxon>Metazoa</taxon>
        <taxon>Ecdysozoa</taxon>
        <taxon>Arthropoda</taxon>
        <taxon>Hexapoda</taxon>
        <taxon>Insecta</taxon>
        <taxon>Pterygota</taxon>
        <taxon>Neoptera</taxon>
        <taxon>Endopterygota</taxon>
        <taxon>Lepidoptera</taxon>
        <taxon>Glossata</taxon>
        <taxon>Ditrysia</taxon>
        <taxon>Papilionoidea</taxon>
        <taxon>Nymphalidae</taxon>
        <taxon>Heliconiinae</taxon>
        <taxon>Argynnini</taxon>
        <taxon>Brenthis</taxon>
    </lineage>
</organism>
<dbReference type="InterPro" id="IPR000566">
    <property type="entry name" value="Lipocln_cytosolic_FA-bd_dom"/>
</dbReference>
<evidence type="ECO:0000256" key="2">
    <source>
        <dbReference type="ARBA" id="ARBA00023121"/>
    </source>
</evidence>
<feature type="domain" description="Cytosolic fatty-acid binding proteins" evidence="4">
    <location>
        <begin position="7"/>
        <end position="24"/>
    </location>
</feature>
<sequence>MDTYLGKKYKLKSSENFDEYLKFIEVGMLSRKLATSLSPTSILTKNEDGSYSLTLVTPIRKVSVTFKLGEEFIEERADGVKVKSVMTIEGNSLIQTQIEDNGRKSTHIREFTDTSLTVITTADGWNGKCIRIYELVV</sequence>
<proteinExistence type="inferred from homology"/>
<dbReference type="SUPFAM" id="SSF50814">
    <property type="entry name" value="Lipocalins"/>
    <property type="match status" value="1"/>
</dbReference>
<dbReference type="Proteomes" id="UP000838878">
    <property type="component" value="Chromosome 1"/>
</dbReference>
<dbReference type="PRINTS" id="PR00178">
    <property type="entry name" value="FATTYACIDBP"/>
</dbReference>
<feature type="non-terminal residue" evidence="5">
    <location>
        <position position="137"/>
    </location>
</feature>
<dbReference type="OrthoDB" id="354351at2759"/>
<evidence type="ECO:0000256" key="3">
    <source>
        <dbReference type="RuleBase" id="RU003696"/>
    </source>
</evidence>
<dbReference type="InterPro" id="IPR012674">
    <property type="entry name" value="Calycin"/>
</dbReference>
<evidence type="ECO:0000256" key="1">
    <source>
        <dbReference type="ARBA" id="ARBA00008390"/>
    </source>
</evidence>
<dbReference type="InterPro" id="IPR031259">
    <property type="entry name" value="ILBP"/>
</dbReference>
<dbReference type="AlphaFoldDB" id="A0A8J9V0E2"/>
<evidence type="ECO:0000313" key="6">
    <source>
        <dbReference type="Proteomes" id="UP000838878"/>
    </source>
</evidence>
<reference evidence="5" key="1">
    <citation type="submission" date="2021-12" db="EMBL/GenBank/DDBJ databases">
        <authorList>
            <person name="Martin H S."/>
        </authorList>
    </citation>
    <scope>NUCLEOTIDE SEQUENCE</scope>
</reference>
<evidence type="ECO:0000313" key="5">
    <source>
        <dbReference type="EMBL" id="CAH0713608.1"/>
    </source>
</evidence>
<dbReference type="Pfam" id="PF00061">
    <property type="entry name" value="Lipocalin"/>
    <property type="match status" value="1"/>
</dbReference>
<comment type="similarity">
    <text evidence="1 3">Belongs to the calycin superfamily. Fatty-acid binding protein (FABP) family.</text>
</comment>
<dbReference type="Gene3D" id="2.40.128.20">
    <property type="match status" value="1"/>
</dbReference>
<keyword evidence="3" id="KW-0813">Transport</keyword>
<name>A0A8J9V0E2_9NEOP</name>
<dbReference type="PANTHER" id="PTHR11955">
    <property type="entry name" value="FATTY ACID BINDING PROTEIN"/>
    <property type="match status" value="1"/>
</dbReference>
<gene>
    <name evidence="5" type="ORF">BINO364_LOCUS752</name>
</gene>
<dbReference type="EMBL" id="OV170221">
    <property type="protein sequence ID" value="CAH0713608.1"/>
    <property type="molecule type" value="Genomic_DNA"/>
</dbReference>
<dbReference type="PROSITE" id="PS00214">
    <property type="entry name" value="FABP"/>
    <property type="match status" value="1"/>
</dbReference>
<keyword evidence="2" id="KW-0446">Lipid-binding</keyword>
<accession>A0A8J9V0E2</accession>
<protein>
    <recommendedName>
        <fullName evidence="4">Cytosolic fatty-acid binding proteins domain-containing protein</fullName>
    </recommendedName>
</protein>
<keyword evidence="6" id="KW-1185">Reference proteome</keyword>
<evidence type="ECO:0000259" key="4">
    <source>
        <dbReference type="PROSITE" id="PS00214"/>
    </source>
</evidence>
<dbReference type="InterPro" id="IPR000463">
    <property type="entry name" value="Fatty_acid-bd"/>
</dbReference>
<dbReference type="GO" id="GO:0008289">
    <property type="term" value="F:lipid binding"/>
    <property type="evidence" value="ECO:0007669"/>
    <property type="project" value="UniProtKB-KW"/>
</dbReference>